<organism evidence="1 2">
    <name type="scientific">Elysia marginata</name>
    <dbReference type="NCBI Taxonomy" id="1093978"/>
    <lineage>
        <taxon>Eukaryota</taxon>
        <taxon>Metazoa</taxon>
        <taxon>Spiralia</taxon>
        <taxon>Lophotrochozoa</taxon>
        <taxon>Mollusca</taxon>
        <taxon>Gastropoda</taxon>
        <taxon>Heterobranchia</taxon>
        <taxon>Euthyneura</taxon>
        <taxon>Panpulmonata</taxon>
        <taxon>Sacoglossa</taxon>
        <taxon>Placobranchoidea</taxon>
        <taxon>Plakobranchidae</taxon>
        <taxon>Elysia</taxon>
    </lineage>
</organism>
<evidence type="ECO:0000313" key="2">
    <source>
        <dbReference type="Proteomes" id="UP000762676"/>
    </source>
</evidence>
<comment type="caution">
    <text evidence="1">The sequence shown here is derived from an EMBL/GenBank/DDBJ whole genome shotgun (WGS) entry which is preliminary data.</text>
</comment>
<accession>A0AAV4GFE2</accession>
<keyword evidence="2" id="KW-1185">Reference proteome</keyword>
<name>A0AAV4GFE2_9GAST</name>
<sequence>MRLQDTERDSVLQLTTILAEYCIGKANETFESYQFHKRNQVEGETIDNYVTDLRQIAKLCNFKEEDRMIRDRIVIGIINDKTREKLLEEKDLDLQKCLNI</sequence>
<evidence type="ECO:0000313" key="1">
    <source>
        <dbReference type="EMBL" id="GFR83718.1"/>
    </source>
</evidence>
<evidence type="ECO:0008006" key="3">
    <source>
        <dbReference type="Google" id="ProtNLM"/>
    </source>
</evidence>
<gene>
    <name evidence="1" type="ORF">ElyMa_005982200</name>
</gene>
<dbReference type="AlphaFoldDB" id="A0AAV4GFE2"/>
<dbReference type="Proteomes" id="UP000762676">
    <property type="component" value="Unassembled WGS sequence"/>
</dbReference>
<dbReference type="PANTHER" id="PTHR33198">
    <property type="entry name" value="ANK_REP_REGION DOMAIN-CONTAINING PROTEIN-RELATED"/>
    <property type="match status" value="1"/>
</dbReference>
<protein>
    <recommendedName>
        <fullName evidence="3">Retrotransposon gag domain-containing protein</fullName>
    </recommendedName>
</protein>
<dbReference type="EMBL" id="BMAT01012023">
    <property type="protein sequence ID" value="GFR83718.1"/>
    <property type="molecule type" value="Genomic_DNA"/>
</dbReference>
<proteinExistence type="predicted"/>
<reference evidence="1 2" key="1">
    <citation type="journal article" date="2021" name="Elife">
        <title>Chloroplast acquisition without the gene transfer in kleptoplastic sea slugs, Plakobranchus ocellatus.</title>
        <authorList>
            <person name="Maeda T."/>
            <person name="Takahashi S."/>
            <person name="Yoshida T."/>
            <person name="Shimamura S."/>
            <person name="Takaki Y."/>
            <person name="Nagai Y."/>
            <person name="Toyoda A."/>
            <person name="Suzuki Y."/>
            <person name="Arimoto A."/>
            <person name="Ishii H."/>
            <person name="Satoh N."/>
            <person name="Nishiyama T."/>
            <person name="Hasebe M."/>
            <person name="Maruyama T."/>
            <person name="Minagawa J."/>
            <person name="Obokata J."/>
            <person name="Shigenobu S."/>
        </authorList>
    </citation>
    <scope>NUCLEOTIDE SEQUENCE [LARGE SCALE GENOMIC DNA]</scope>
</reference>